<feature type="compositionally biased region" description="Basic and acidic residues" evidence="1">
    <location>
        <begin position="16"/>
        <end position="25"/>
    </location>
</feature>
<evidence type="ECO:0000256" key="1">
    <source>
        <dbReference type="SAM" id="MobiDB-lite"/>
    </source>
</evidence>
<accession>A0A139WPE1</accession>
<gene>
    <name evidence="2" type="primary">AUGUSTUS-3.0.2_34220</name>
    <name evidence="2" type="ORF">TcasGA2_TC034220</name>
</gene>
<keyword evidence="3" id="KW-1185">Reference proteome</keyword>
<reference evidence="2 3" key="2">
    <citation type="journal article" date="2010" name="Nucleic Acids Res.">
        <title>BeetleBase in 2010: revisions to provide comprehensive genomic information for Tribolium castaneum.</title>
        <authorList>
            <person name="Kim H.S."/>
            <person name="Murphy T."/>
            <person name="Xia J."/>
            <person name="Caragea D."/>
            <person name="Park Y."/>
            <person name="Beeman R.W."/>
            <person name="Lorenzen M.D."/>
            <person name="Butcher S."/>
            <person name="Manak J.R."/>
            <person name="Brown S.J."/>
        </authorList>
    </citation>
    <scope>GENOME REANNOTATION</scope>
    <source>
        <strain evidence="2 3">Georgia GA2</strain>
    </source>
</reference>
<organism evidence="2 3">
    <name type="scientific">Tribolium castaneum</name>
    <name type="common">Red flour beetle</name>
    <dbReference type="NCBI Taxonomy" id="7070"/>
    <lineage>
        <taxon>Eukaryota</taxon>
        <taxon>Metazoa</taxon>
        <taxon>Ecdysozoa</taxon>
        <taxon>Arthropoda</taxon>
        <taxon>Hexapoda</taxon>
        <taxon>Insecta</taxon>
        <taxon>Pterygota</taxon>
        <taxon>Neoptera</taxon>
        <taxon>Endopterygota</taxon>
        <taxon>Coleoptera</taxon>
        <taxon>Polyphaga</taxon>
        <taxon>Cucujiformia</taxon>
        <taxon>Tenebrionidae</taxon>
        <taxon>Tenebrionidae incertae sedis</taxon>
        <taxon>Tribolium</taxon>
    </lineage>
</organism>
<feature type="region of interest" description="Disordered" evidence="1">
    <location>
        <begin position="1"/>
        <end position="25"/>
    </location>
</feature>
<evidence type="ECO:0000313" key="3">
    <source>
        <dbReference type="Proteomes" id="UP000007266"/>
    </source>
</evidence>
<sequence>MTGHKNKNNKTKTTRKQNERTNRGLDYDASSFKLVSYSNNQLLLITIIK</sequence>
<protein>
    <submittedName>
        <fullName evidence="2">Uncharacterized protein</fullName>
    </submittedName>
</protein>
<evidence type="ECO:0000313" key="2">
    <source>
        <dbReference type="EMBL" id="KYB29691.1"/>
    </source>
</evidence>
<dbReference type="InParanoid" id="A0A139WPE1"/>
<feature type="compositionally biased region" description="Basic residues" evidence="1">
    <location>
        <begin position="1"/>
        <end position="15"/>
    </location>
</feature>
<proteinExistence type="predicted"/>
<dbReference type="Proteomes" id="UP000007266">
    <property type="component" value="Linkage group 1"/>
</dbReference>
<name>A0A139WPE1_TRICA</name>
<reference evidence="2 3" key="1">
    <citation type="journal article" date="2008" name="Nature">
        <title>The genome of the model beetle and pest Tribolium castaneum.</title>
        <authorList>
            <consortium name="Tribolium Genome Sequencing Consortium"/>
            <person name="Richards S."/>
            <person name="Gibbs R.A."/>
            <person name="Weinstock G.M."/>
            <person name="Brown S.J."/>
            <person name="Denell R."/>
            <person name="Beeman R.W."/>
            <person name="Gibbs R."/>
            <person name="Beeman R.W."/>
            <person name="Brown S.J."/>
            <person name="Bucher G."/>
            <person name="Friedrich M."/>
            <person name="Grimmelikhuijzen C.J."/>
            <person name="Klingler M."/>
            <person name="Lorenzen M."/>
            <person name="Richards S."/>
            <person name="Roth S."/>
            <person name="Schroder R."/>
            <person name="Tautz D."/>
            <person name="Zdobnov E.M."/>
            <person name="Muzny D."/>
            <person name="Gibbs R.A."/>
            <person name="Weinstock G.M."/>
            <person name="Attaway T."/>
            <person name="Bell S."/>
            <person name="Buhay C.J."/>
            <person name="Chandrabose M.N."/>
            <person name="Chavez D."/>
            <person name="Clerk-Blankenburg K.P."/>
            <person name="Cree A."/>
            <person name="Dao M."/>
            <person name="Davis C."/>
            <person name="Chacko J."/>
            <person name="Dinh H."/>
            <person name="Dugan-Rocha S."/>
            <person name="Fowler G."/>
            <person name="Garner T.T."/>
            <person name="Garnes J."/>
            <person name="Gnirke A."/>
            <person name="Hawes A."/>
            <person name="Hernandez J."/>
            <person name="Hines S."/>
            <person name="Holder M."/>
            <person name="Hume J."/>
            <person name="Jhangiani S.N."/>
            <person name="Joshi V."/>
            <person name="Khan Z.M."/>
            <person name="Jackson L."/>
            <person name="Kovar C."/>
            <person name="Kowis A."/>
            <person name="Lee S."/>
            <person name="Lewis L.R."/>
            <person name="Margolis J."/>
            <person name="Morgan M."/>
            <person name="Nazareth L.V."/>
            <person name="Nguyen N."/>
            <person name="Okwuonu G."/>
            <person name="Parker D."/>
            <person name="Richards S."/>
            <person name="Ruiz S.J."/>
            <person name="Santibanez J."/>
            <person name="Savard J."/>
            <person name="Scherer S.E."/>
            <person name="Schneider B."/>
            <person name="Sodergren E."/>
            <person name="Tautz D."/>
            <person name="Vattahil S."/>
            <person name="Villasana D."/>
            <person name="White C.S."/>
            <person name="Wright R."/>
            <person name="Park Y."/>
            <person name="Beeman R.W."/>
            <person name="Lord J."/>
            <person name="Oppert B."/>
            <person name="Lorenzen M."/>
            <person name="Brown S."/>
            <person name="Wang L."/>
            <person name="Savard J."/>
            <person name="Tautz D."/>
            <person name="Richards S."/>
            <person name="Weinstock G."/>
            <person name="Gibbs R.A."/>
            <person name="Liu Y."/>
            <person name="Worley K."/>
            <person name="Weinstock G."/>
            <person name="Elsik C.G."/>
            <person name="Reese J.T."/>
            <person name="Elhaik E."/>
            <person name="Landan G."/>
            <person name="Graur D."/>
            <person name="Arensburger P."/>
            <person name="Atkinson P."/>
            <person name="Beeman R.W."/>
            <person name="Beidler J."/>
            <person name="Brown S.J."/>
            <person name="Demuth J.P."/>
            <person name="Drury D.W."/>
            <person name="Du Y.Z."/>
            <person name="Fujiwara H."/>
            <person name="Lorenzen M."/>
            <person name="Maselli V."/>
            <person name="Osanai M."/>
            <person name="Park Y."/>
            <person name="Robertson H.M."/>
            <person name="Tu Z."/>
            <person name="Wang J.J."/>
            <person name="Wang S."/>
            <person name="Richards S."/>
            <person name="Song H."/>
            <person name="Zhang L."/>
            <person name="Sodergren E."/>
            <person name="Werner D."/>
            <person name="Stanke M."/>
            <person name="Morgenstern B."/>
            <person name="Solovyev V."/>
            <person name="Kosarev P."/>
            <person name="Brown G."/>
            <person name="Chen H.C."/>
            <person name="Ermolaeva O."/>
            <person name="Hlavina W."/>
            <person name="Kapustin Y."/>
            <person name="Kiryutin B."/>
            <person name="Kitts P."/>
            <person name="Maglott D."/>
            <person name="Pruitt K."/>
            <person name="Sapojnikov V."/>
            <person name="Souvorov A."/>
            <person name="Mackey A.J."/>
            <person name="Waterhouse R.M."/>
            <person name="Wyder S."/>
            <person name="Zdobnov E.M."/>
            <person name="Zdobnov E.M."/>
            <person name="Wyder S."/>
            <person name="Kriventseva E.V."/>
            <person name="Kadowaki T."/>
            <person name="Bork P."/>
            <person name="Aranda M."/>
            <person name="Bao R."/>
            <person name="Beermann A."/>
            <person name="Berns N."/>
            <person name="Bolognesi R."/>
            <person name="Bonneton F."/>
            <person name="Bopp D."/>
            <person name="Brown S.J."/>
            <person name="Bucher G."/>
            <person name="Butts T."/>
            <person name="Chaumot A."/>
            <person name="Denell R.E."/>
            <person name="Ferrier D.E."/>
            <person name="Friedrich M."/>
            <person name="Gordon C.M."/>
            <person name="Jindra M."/>
            <person name="Klingler M."/>
            <person name="Lan Q."/>
            <person name="Lattorff H.M."/>
            <person name="Laudet V."/>
            <person name="von Levetsow C."/>
            <person name="Liu Z."/>
            <person name="Lutz R."/>
            <person name="Lynch J.A."/>
            <person name="da Fonseca R.N."/>
            <person name="Posnien N."/>
            <person name="Reuter R."/>
            <person name="Roth S."/>
            <person name="Savard J."/>
            <person name="Schinko J.B."/>
            <person name="Schmitt C."/>
            <person name="Schoppmeier M."/>
            <person name="Schroder R."/>
            <person name="Shippy T.D."/>
            <person name="Simonnet F."/>
            <person name="Marques-Souza H."/>
            <person name="Tautz D."/>
            <person name="Tomoyasu Y."/>
            <person name="Trauner J."/>
            <person name="Van der Zee M."/>
            <person name="Vervoort M."/>
            <person name="Wittkopp N."/>
            <person name="Wimmer E.A."/>
            <person name="Yang X."/>
            <person name="Jones A.K."/>
            <person name="Sattelle D.B."/>
            <person name="Ebert P.R."/>
            <person name="Nelson D."/>
            <person name="Scott J.G."/>
            <person name="Beeman R.W."/>
            <person name="Muthukrishnan S."/>
            <person name="Kramer K.J."/>
            <person name="Arakane Y."/>
            <person name="Beeman R.W."/>
            <person name="Zhu Q."/>
            <person name="Hogenkamp D."/>
            <person name="Dixit R."/>
            <person name="Oppert B."/>
            <person name="Jiang H."/>
            <person name="Zou Z."/>
            <person name="Marshall J."/>
            <person name="Elpidina E."/>
            <person name="Vinokurov K."/>
            <person name="Oppert C."/>
            <person name="Zou Z."/>
            <person name="Evans J."/>
            <person name="Lu Z."/>
            <person name="Zhao P."/>
            <person name="Sumathipala N."/>
            <person name="Altincicek B."/>
            <person name="Vilcinskas A."/>
            <person name="Williams M."/>
            <person name="Hultmark D."/>
            <person name="Hetru C."/>
            <person name="Jiang H."/>
            <person name="Grimmelikhuijzen C.J."/>
            <person name="Hauser F."/>
            <person name="Cazzamali G."/>
            <person name="Williamson M."/>
            <person name="Park Y."/>
            <person name="Li B."/>
            <person name="Tanaka Y."/>
            <person name="Predel R."/>
            <person name="Neupert S."/>
            <person name="Schachtner J."/>
            <person name="Verleyen P."/>
            <person name="Raible F."/>
            <person name="Bork P."/>
            <person name="Friedrich M."/>
            <person name="Walden K.K."/>
            <person name="Robertson H.M."/>
            <person name="Angeli S."/>
            <person name="Foret S."/>
            <person name="Bucher G."/>
            <person name="Schuetz S."/>
            <person name="Maleszka R."/>
            <person name="Wimmer E.A."/>
            <person name="Beeman R.W."/>
            <person name="Lorenzen M."/>
            <person name="Tomoyasu Y."/>
            <person name="Miller S.C."/>
            <person name="Grossmann D."/>
            <person name="Bucher G."/>
        </authorList>
    </citation>
    <scope>NUCLEOTIDE SEQUENCE [LARGE SCALE GENOMIC DNA]</scope>
    <source>
        <strain evidence="2 3">Georgia GA2</strain>
    </source>
</reference>
<dbReference type="EMBL" id="KQ971307">
    <property type="protein sequence ID" value="KYB29691.1"/>
    <property type="molecule type" value="Genomic_DNA"/>
</dbReference>
<dbReference type="AlphaFoldDB" id="A0A139WPE1"/>